<dbReference type="GO" id="GO:0019878">
    <property type="term" value="P:lysine biosynthetic process via aminoadipic acid"/>
    <property type="evidence" value="ECO:0007669"/>
    <property type="project" value="TreeGrafter"/>
</dbReference>
<evidence type="ECO:0000313" key="4">
    <source>
        <dbReference type="EMBL" id="RKN71753.1"/>
    </source>
</evidence>
<comment type="caution">
    <text evidence="4">The sequence shown here is derived from an EMBL/GenBank/DDBJ whole genome shotgun (WGS) entry which is preliminary data.</text>
</comment>
<dbReference type="RefSeq" id="WP_120756362.1">
    <property type="nucleotide sequence ID" value="NZ_RBAM01000006.1"/>
</dbReference>
<dbReference type="PANTHER" id="PTHR12215">
    <property type="entry name" value="PHOSPHOPANTETHEINE TRANSFERASE"/>
    <property type="match status" value="1"/>
</dbReference>
<dbReference type="GO" id="GO:0008897">
    <property type="term" value="F:holo-[acyl-carrier-protein] synthase activity"/>
    <property type="evidence" value="ECO:0007669"/>
    <property type="project" value="InterPro"/>
</dbReference>
<dbReference type="Proteomes" id="UP000270343">
    <property type="component" value="Unassembled WGS sequence"/>
</dbReference>
<dbReference type="OrthoDB" id="190168at2"/>
<protein>
    <submittedName>
        <fullName evidence="4">4'-phosphopantetheinyl transferase superfamily protein</fullName>
    </submittedName>
</protein>
<dbReference type="PANTHER" id="PTHR12215:SF10">
    <property type="entry name" value="L-AMINOADIPATE-SEMIALDEHYDE DEHYDROGENASE-PHOSPHOPANTETHEINYL TRANSFERASE"/>
    <property type="match status" value="1"/>
</dbReference>
<organism evidence="4 5">
    <name type="scientific">Streptomyces klenkii</name>
    <dbReference type="NCBI Taxonomy" id="1420899"/>
    <lineage>
        <taxon>Bacteria</taxon>
        <taxon>Bacillati</taxon>
        <taxon>Actinomycetota</taxon>
        <taxon>Actinomycetes</taxon>
        <taxon>Kitasatosporales</taxon>
        <taxon>Streptomycetaceae</taxon>
        <taxon>Streptomyces</taxon>
    </lineage>
</organism>
<gene>
    <name evidence="4" type="ORF">D7231_17415</name>
</gene>
<evidence type="ECO:0000256" key="1">
    <source>
        <dbReference type="ARBA" id="ARBA00010990"/>
    </source>
</evidence>
<name>A0A3B0BEU9_9ACTN</name>
<evidence type="ECO:0000256" key="2">
    <source>
        <dbReference type="ARBA" id="ARBA00022679"/>
    </source>
</evidence>
<dbReference type="Pfam" id="PF01648">
    <property type="entry name" value="ACPS"/>
    <property type="match status" value="1"/>
</dbReference>
<dbReference type="InterPro" id="IPR008278">
    <property type="entry name" value="4-PPantetheinyl_Trfase_dom"/>
</dbReference>
<dbReference type="EMBL" id="RBAM01000006">
    <property type="protein sequence ID" value="RKN71753.1"/>
    <property type="molecule type" value="Genomic_DNA"/>
</dbReference>
<comment type="similarity">
    <text evidence="1">Belongs to the P-Pant transferase superfamily. Gsp/Sfp/HetI/AcpT family.</text>
</comment>
<keyword evidence="2 4" id="KW-0808">Transferase</keyword>
<sequence length="219" mass="22909">MEPRGVLVTVWAVVLRTGADVPRDTAGKRRLRAEARAWAGDRLAERLRAPAAGVRWERSRAGKPRLAHDPGLYVSYSHSGGAVVLAVCAGGPVGVDVERVVPRPHLSELAAECLAPAESAAWREAAPGREAYEFARLWTRKEAVLKAWGRGFPGSLAEVVTGPGARPGEPAVLALPAALGPVGLWTVRDLGAPDGYRAAVAVRAPAARVVVMSGGAGRA</sequence>
<keyword evidence="5" id="KW-1185">Reference proteome</keyword>
<dbReference type="AlphaFoldDB" id="A0A3B0BEU9"/>
<dbReference type="GO" id="GO:0005829">
    <property type="term" value="C:cytosol"/>
    <property type="evidence" value="ECO:0007669"/>
    <property type="project" value="TreeGrafter"/>
</dbReference>
<dbReference type="InterPro" id="IPR050559">
    <property type="entry name" value="P-Pant_transferase_sf"/>
</dbReference>
<dbReference type="SUPFAM" id="SSF56214">
    <property type="entry name" value="4'-phosphopantetheinyl transferase"/>
    <property type="match status" value="2"/>
</dbReference>
<accession>A0A3B0BEU9</accession>
<evidence type="ECO:0000313" key="5">
    <source>
        <dbReference type="Proteomes" id="UP000270343"/>
    </source>
</evidence>
<proteinExistence type="inferred from homology"/>
<reference evidence="4 5" key="1">
    <citation type="journal article" date="2015" name="Antonie Van Leeuwenhoek">
        <title>Streptomyces klenkii sp. nov., isolated from deep marine sediment.</title>
        <authorList>
            <person name="Veyisoglu A."/>
            <person name="Sahin N."/>
        </authorList>
    </citation>
    <scope>NUCLEOTIDE SEQUENCE [LARGE SCALE GENOMIC DNA]</scope>
    <source>
        <strain evidence="4 5">KCTC 29202</strain>
    </source>
</reference>
<evidence type="ECO:0000259" key="3">
    <source>
        <dbReference type="Pfam" id="PF01648"/>
    </source>
</evidence>
<feature type="domain" description="4'-phosphopantetheinyl transferase" evidence="3">
    <location>
        <begin position="92"/>
        <end position="155"/>
    </location>
</feature>
<dbReference type="InterPro" id="IPR037143">
    <property type="entry name" value="4-PPantetheinyl_Trfase_dom_sf"/>
</dbReference>
<dbReference type="Gene3D" id="3.90.470.20">
    <property type="entry name" value="4'-phosphopantetheinyl transferase domain"/>
    <property type="match status" value="1"/>
</dbReference>
<dbReference type="GO" id="GO:0000287">
    <property type="term" value="F:magnesium ion binding"/>
    <property type="evidence" value="ECO:0007669"/>
    <property type="project" value="InterPro"/>
</dbReference>